<dbReference type="PANTHER" id="PTHR35818">
    <property type="entry name" value="C1ORF189"/>
    <property type="match status" value="1"/>
</dbReference>
<accession>A0A6J0VG18</accession>
<dbReference type="KEGG" id="pvt:110090933"/>
<dbReference type="PANTHER" id="PTHR35818:SF1">
    <property type="entry name" value="CILIA- AND FLAGELLA-ASSOCIATED PROTEIN 141"/>
    <property type="match status" value="1"/>
</dbReference>
<dbReference type="Pfam" id="PF15104">
    <property type="entry name" value="CFAP141"/>
    <property type="match status" value="1"/>
</dbReference>
<dbReference type="InParanoid" id="A0A6J0VG18"/>
<dbReference type="InterPro" id="IPR029375">
    <property type="entry name" value="CFAP141"/>
</dbReference>
<gene>
    <name evidence="2" type="primary">CFAP141</name>
</gene>
<evidence type="ECO:0000313" key="2">
    <source>
        <dbReference type="RefSeq" id="XP_020670480.2"/>
    </source>
</evidence>
<keyword evidence="2" id="KW-0969">Cilium</keyword>
<keyword evidence="1" id="KW-1185">Reference proteome</keyword>
<organism evidence="1 2">
    <name type="scientific">Pogona vitticeps</name>
    <name type="common">central bearded dragon</name>
    <dbReference type="NCBI Taxonomy" id="103695"/>
    <lineage>
        <taxon>Eukaryota</taxon>
        <taxon>Metazoa</taxon>
        <taxon>Chordata</taxon>
        <taxon>Craniata</taxon>
        <taxon>Vertebrata</taxon>
        <taxon>Euteleostomi</taxon>
        <taxon>Lepidosauria</taxon>
        <taxon>Squamata</taxon>
        <taxon>Bifurcata</taxon>
        <taxon>Unidentata</taxon>
        <taxon>Episquamata</taxon>
        <taxon>Toxicofera</taxon>
        <taxon>Iguania</taxon>
        <taxon>Acrodonta</taxon>
        <taxon>Agamidae</taxon>
        <taxon>Amphibolurinae</taxon>
        <taxon>Pogona</taxon>
    </lineage>
</organism>
<dbReference type="CTD" id="388701"/>
<keyword evidence="2" id="KW-0282">Flagellum</keyword>
<keyword evidence="2" id="KW-0966">Cell projection</keyword>
<evidence type="ECO:0000313" key="1">
    <source>
        <dbReference type="Proteomes" id="UP001652642"/>
    </source>
</evidence>
<sequence>MASIEQKAGLPSHNTTHEQILKEEEMLEKVQDFVKLLKSWEHGHAMCLHLLAQEDRCFERARKRQQAEMKEELHYTNKQLMMVRRAALRHLLSTEHLQYQLELNHLGKSFYAERL</sequence>
<reference evidence="2" key="1">
    <citation type="submission" date="2025-08" db="UniProtKB">
        <authorList>
            <consortium name="RefSeq"/>
        </authorList>
    </citation>
    <scope>IDENTIFICATION</scope>
</reference>
<protein>
    <submittedName>
        <fullName evidence="2">Cilia- and flagella-associated protein 141</fullName>
    </submittedName>
</protein>
<dbReference type="Proteomes" id="UP001652642">
    <property type="component" value="Chromosome 6"/>
</dbReference>
<dbReference type="OrthoDB" id="2122938at2759"/>
<proteinExistence type="predicted"/>
<dbReference type="GeneID" id="110090933"/>
<name>A0A6J0VG18_9SAUR</name>
<dbReference type="AlphaFoldDB" id="A0A6J0VG18"/>
<dbReference type="RefSeq" id="XP_020670480.2">
    <property type="nucleotide sequence ID" value="XM_020814821.2"/>
</dbReference>